<sequence length="182" mass="19617">MSVDPSKLTAASGLKLDPAFRSDVAIADFRDAMASLAATACLVTARDDERRLGRTVTAAFSLSAEPPAIMVSIDRRAALADAIRRRRGFSFALMSTAQRDVADAFAGKVPAEGRFEHGEWQDWPSGHPRLGGAVAAMDCAVIGEIELGGHVLFVGGLREIALNREAMPLVWHHRQYNAIHPL</sequence>
<evidence type="ECO:0000313" key="3">
    <source>
        <dbReference type="EMBL" id="SHK95185.1"/>
    </source>
</evidence>
<dbReference type="AlphaFoldDB" id="A0A1H0NUC2"/>
<dbReference type="EMBL" id="FQZZ01000014">
    <property type="protein sequence ID" value="SHK95185.1"/>
    <property type="molecule type" value="Genomic_DNA"/>
</dbReference>
<reference evidence="3 4" key="1">
    <citation type="submission" date="2016-11" db="EMBL/GenBank/DDBJ databases">
        <authorList>
            <person name="Varghese N."/>
            <person name="Submissions S."/>
        </authorList>
    </citation>
    <scope>NUCLEOTIDE SEQUENCE [LARGE SCALE GENOMIC DNA]</scope>
    <source>
        <strain evidence="3 4">DSM 29620</strain>
    </source>
</reference>
<evidence type="ECO:0000313" key="4">
    <source>
        <dbReference type="Proteomes" id="UP000324252"/>
    </source>
</evidence>
<feature type="domain" description="Flavin reductase like" evidence="2">
    <location>
        <begin position="33"/>
        <end position="178"/>
    </location>
</feature>
<keyword evidence="1" id="KW-0560">Oxidoreductase</keyword>
<accession>A0A1H0NUC2</accession>
<dbReference type="Proteomes" id="UP000324252">
    <property type="component" value="Unassembled WGS sequence"/>
</dbReference>
<dbReference type="PANTHER" id="PTHR30466:SF1">
    <property type="entry name" value="FMN REDUCTASE (NADH) RUTF"/>
    <property type="match status" value="1"/>
</dbReference>
<name>A0A1H0NUC2_9RHOB</name>
<dbReference type="InterPro" id="IPR050268">
    <property type="entry name" value="NADH-dep_flavin_reductase"/>
</dbReference>
<protein>
    <submittedName>
        <fullName evidence="3">Flavin reductase</fullName>
    </submittedName>
</protein>
<dbReference type="GO" id="GO:0010181">
    <property type="term" value="F:FMN binding"/>
    <property type="evidence" value="ECO:0007669"/>
    <property type="project" value="InterPro"/>
</dbReference>
<dbReference type="Gene3D" id="2.30.110.10">
    <property type="entry name" value="Electron Transport, Fmn-binding Protein, Chain A"/>
    <property type="match status" value="1"/>
</dbReference>
<dbReference type="RefSeq" id="WP_149789731.1">
    <property type="nucleotide sequence ID" value="NZ_FNIO01000014.1"/>
</dbReference>
<keyword evidence="4" id="KW-1185">Reference proteome</keyword>
<dbReference type="SUPFAM" id="SSF50475">
    <property type="entry name" value="FMN-binding split barrel"/>
    <property type="match status" value="1"/>
</dbReference>
<evidence type="ECO:0000259" key="2">
    <source>
        <dbReference type="SMART" id="SM00903"/>
    </source>
</evidence>
<dbReference type="OrthoDB" id="7340984at2"/>
<dbReference type="SMART" id="SM00903">
    <property type="entry name" value="Flavin_Reduct"/>
    <property type="match status" value="1"/>
</dbReference>
<dbReference type="Pfam" id="PF01613">
    <property type="entry name" value="Flavin_Reduct"/>
    <property type="match status" value="1"/>
</dbReference>
<organism evidence="3 4">
    <name type="scientific">Lutimaribacter pacificus</name>
    <dbReference type="NCBI Taxonomy" id="391948"/>
    <lineage>
        <taxon>Bacteria</taxon>
        <taxon>Pseudomonadati</taxon>
        <taxon>Pseudomonadota</taxon>
        <taxon>Alphaproteobacteria</taxon>
        <taxon>Rhodobacterales</taxon>
        <taxon>Roseobacteraceae</taxon>
        <taxon>Lutimaribacter</taxon>
    </lineage>
</organism>
<proteinExistence type="predicted"/>
<evidence type="ECO:0000256" key="1">
    <source>
        <dbReference type="ARBA" id="ARBA00023002"/>
    </source>
</evidence>
<dbReference type="InterPro" id="IPR002563">
    <property type="entry name" value="Flavin_Rdtase-like_dom"/>
</dbReference>
<dbReference type="PANTHER" id="PTHR30466">
    <property type="entry name" value="FLAVIN REDUCTASE"/>
    <property type="match status" value="1"/>
</dbReference>
<dbReference type="GO" id="GO:0042602">
    <property type="term" value="F:riboflavin reductase (NADPH) activity"/>
    <property type="evidence" value="ECO:0007669"/>
    <property type="project" value="TreeGrafter"/>
</dbReference>
<gene>
    <name evidence="3" type="ORF">SAMN05444142_11434</name>
</gene>
<dbReference type="InterPro" id="IPR012349">
    <property type="entry name" value="Split_barrel_FMN-bd"/>
</dbReference>